<sequence length="676" mass="72265">MAERGESRLKVLARHLLGGGAGSGCPNCACKDASKRAPLELKFSPEVQQALQQGKPLVALESTIISHGMPYPQNLQTALEVEEVVRQHGAVPATIAIIGGQPCIGCDRQQLEHIARRGTAVRKVSRRDMPLVLGSSLDGATTVSGTMLLAARAGIKVFVTGGIGGVHRGGHLSMDVSADLTELGRTPVAVVCAGAKSVLDIPRTLEYLETQGVCVAAYGADEFPAFFSRHSGCKAPCRVDDPQQAASMIRASHELQLGTGLLLAVPIPEAHAAEGAAIQQAIQESLQEAEQRGIAGADVTPFLLESIRSKTGGASLAANIQLVKNNAAVGSQIAVALAAMNNKNDLGDDCIPAYCQPSVTVHGDGVWLPRAPFAGTQWVTALHRELFAEYSGWSFNFLEIAATAGAAKGFTEVLGFFHWQANNTGSYHGLNPTFRQSADYGVLHATADKQGKVTDVTIWRGGFAEEREVLLREPQYDDTIGPIHDITQQPFWMPSKSLQLKMITHAHTLIEVLNQGDKFLDSLDDIAVDSVVLLDGMHVWGPSKAAGLTALKLWVAGWLQQYELNVAITASTATPTSNKVFLCFKMLLTSGSSAMQVNGCLMYVFNIQGFITHIVVYRNGTPKEMAEKFIGGSVSAGPDWHGPLQDVQRPQQMELSKESFARWASRSSFAGSAIVA</sequence>
<proteinExistence type="inferred from homology"/>
<dbReference type="PROSITE" id="PS51257">
    <property type="entry name" value="PROKAR_LIPOPROTEIN"/>
    <property type="match status" value="1"/>
</dbReference>
<dbReference type="PANTHER" id="PTHR42909:SF1">
    <property type="entry name" value="CARBOHYDRATE KINASE PFKB DOMAIN-CONTAINING PROTEIN"/>
    <property type="match status" value="1"/>
</dbReference>
<dbReference type="HAMAP" id="MF_01876">
    <property type="entry name" value="PsiMP_glycosidase"/>
    <property type="match status" value="1"/>
</dbReference>
<dbReference type="GO" id="GO:0046872">
    <property type="term" value="F:metal ion binding"/>
    <property type="evidence" value="ECO:0007669"/>
    <property type="project" value="UniProtKB-KW"/>
</dbReference>
<dbReference type="GO" id="GO:0004730">
    <property type="term" value="F:pseudouridylate synthase activity"/>
    <property type="evidence" value="ECO:0007669"/>
    <property type="project" value="InterPro"/>
</dbReference>
<dbReference type="SUPFAM" id="SSF110581">
    <property type="entry name" value="Indigoidine synthase A-like"/>
    <property type="match status" value="1"/>
</dbReference>
<evidence type="ECO:0000313" key="7">
    <source>
        <dbReference type="Proteomes" id="UP000256970"/>
    </source>
</evidence>
<dbReference type="Pfam" id="PF04227">
    <property type="entry name" value="Indigoidine_A"/>
    <property type="match status" value="1"/>
</dbReference>
<dbReference type="GO" id="GO:0005737">
    <property type="term" value="C:cytoplasm"/>
    <property type="evidence" value="ECO:0007669"/>
    <property type="project" value="TreeGrafter"/>
</dbReference>
<keyword evidence="2" id="KW-0378">Hydrolase</keyword>
<keyword evidence="1" id="KW-0479">Metal-binding</keyword>
<dbReference type="GO" id="GO:0016798">
    <property type="term" value="F:hydrolase activity, acting on glycosyl bonds"/>
    <property type="evidence" value="ECO:0007669"/>
    <property type="project" value="UniProtKB-KW"/>
</dbReference>
<keyword evidence="5" id="KW-0326">Glycosidase</keyword>
<evidence type="ECO:0000256" key="5">
    <source>
        <dbReference type="ARBA" id="ARBA00023295"/>
    </source>
</evidence>
<evidence type="ECO:0000256" key="1">
    <source>
        <dbReference type="ARBA" id="ARBA00022723"/>
    </source>
</evidence>
<evidence type="ECO:0000313" key="6">
    <source>
        <dbReference type="EMBL" id="SZX73310.1"/>
    </source>
</evidence>
<keyword evidence="7" id="KW-1185">Reference proteome</keyword>
<dbReference type="InterPro" id="IPR022830">
    <property type="entry name" value="Indigdn_synthA-like"/>
</dbReference>
<dbReference type="EMBL" id="FNXT01001188">
    <property type="protein sequence ID" value="SZX73310.1"/>
    <property type="molecule type" value="Genomic_DNA"/>
</dbReference>
<organism evidence="6 7">
    <name type="scientific">Tetradesmus obliquus</name>
    <name type="common">Green alga</name>
    <name type="synonym">Acutodesmus obliquus</name>
    <dbReference type="NCBI Taxonomy" id="3088"/>
    <lineage>
        <taxon>Eukaryota</taxon>
        <taxon>Viridiplantae</taxon>
        <taxon>Chlorophyta</taxon>
        <taxon>core chlorophytes</taxon>
        <taxon>Chlorophyceae</taxon>
        <taxon>CS clade</taxon>
        <taxon>Sphaeropleales</taxon>
        <taxon>Scenedesmaceae</taxon>
        <taxon>Tetradesmus</taxon>
    </lineage>
</organism>
<dbReference type="Proteomes" id="UP000256970">
    <property type="component" value="Unassembled WGS sequence"/>
</dbReference>
<dbReference type="PROSITE" id="PS50330">
    <property type="entry name" value="UIM"/>
    <property type="match status" value="1"/>
</dbReference>
<dbReference type="InterPro" id="IPR007342">
    <property type="entry name" value="PsuG"/>
</dbReference>
<dbReference type="STRING" id="3088.A0A383W7Y6"/>
<reference evidence="6 7" key="1">
    <citation type="submission" date="2016-10" db="EMBL/GenBank/DDBJ databases">
        <authorList>
            <person name="Cai Z."/>
        </authorList>
    </citation>
    <scope>NUCLEOTIDE SEQUENCE [LARGE SCALE GENOMIC DNA]</scope>
</reference>
<keyword evidence="4" id="KW-0456">Lyase</keyword>
<gene>
    <name evidence="6" type="ORF">BQ4739_LOCUS13415</name>
</gene>
<accession>A0A383W7Y6</accession>
<evidence type="ECO:0000256" key="2">
    <source>
        <dbReference type="ARBA" id="ARBA00022801"/>
    </source>
</evidence>
<name>A0A383W7Y6_TETOB</name>
<evidence type="ECO:0008006" key="8">
    <source>
        <dbReference type="Google" id="ProtNLM"/>
    </source>
</evidence>
<dbReference type="InterPro" id="IPR003903">
    <property type="entry name" value="UIM_dom"/>
</dbReference>
<dbReference type="AlphaFoldDB" id="A0A383W7Y6"/>
<dbReference type="Gene3D" id="3.40.1790.10">
    <property type="entry name" value="Indigoidine synthase domain"/>
    <property type="match status" value="1"/>
</dbReference>
<protein>
    <recommendedName>
        <fullName evidence="8">Carbohydrate kinase PfkB domain-containing protein</fullName>
    </recommendedName>
</protein>
<keyword evidence="3" id="KW-0464">Manganese</keyword>
<dbReference type="PANTHER" id="PTHR42909">
    <property type="entry name" value="ZGC:136858"/>
    <property type="match status" value="1"/>
</dbReference>
<evidence type="ECO:0000256" key="4">
    <source>
        <dbReference type="ARBA" id="ARBA00023239"/>
    </source>
</evidence>
<evidence type="ECO:0000256" key="3">
    <source>
        <dbReference type="ARBA" id="ARBA00023211"/>
    </source>
</evidence>